<dbReference type="InterPro" id="IPR016201">
    <property type="entry name" value="PSI"/>
</dbReference>
<feature type="domain" description="PSI" evidence="3">
    <location>
        <begin position="364"/>
        <end position="411"/>
    </location>
</feature>
<sequence length="490" mass="51904">MSRPALRHSGQMRCLSLCFIACLSCGSGLDCSGIRECGTCAVSCSSLANCHACAKEGGCAWDAKNLKCVERARSAFNTACESSDADSSCLISSSEKCPSTASGLCSEYKDDLKACLRDPACGWSTQLSDRDVVGGSCVEANVPFAACRGGDLFSYFDAEPHCNALRNCSVCIAEEQVSCTWCSGELLDDYTPRTSRCVLSRGAMGGTGDRSAAAHKGHSCAAFSDTADKCDHCSQFSTCDDCIKDPGCGACLAASGKASCVEGDRHDRFSSCQMQEPMKFWAHEGAGSGQGSQCMNSDVCRMATSCPQCQAIPPSHGLDCVWCNNSVPLQSAPAESSPCRRRDLCPAQSRHPNGECAPSMLAPFCSSYKSCSECIAQHTCAWAPAEGCIRSSSAYSTSFLPYVWGDAAKCPEVCGSHKDSTSCTKHEGCGWCSPSAGCFPGDSSGCHRETVHAMVLWKEALQLRREVREFISRFRQGGSSGNGEIALGRL</sequence>
<protein>
    <recommendedName>
        <fullName evidence="3">PSI domain-containing protein</fullName>
    </recommendedName>
</protein>
<evidence type="ECO:0000313" key="4">
    <source>
        <dbReference type="EMBL" id="CAE7200708.1"/>
    </source>
</evidence>
<gene>
    <name evidence="4" type="ORF">SNEC2469_LOCUS1542</name>
</gene>
<feature type="domain" description="PSI" evidence="3">
    <location>
        <begin position="299"/>
        <end position="357"/>
    </location>
</feature>
<dbReference type="SMART" id="SM00423">
    <property type="entry name" value="PSI"/>
    <property type="match status" value="5"/>
</dbReference>
<keyword evidence="2" id="KW-0732">Signal</keyword>
<dbReference type="OrthoDB" id="406705at2759"/>
<evidence type="ECO:0000259" key="3">
    <source>
        <dbReference type="SMART" id="SM00423"/>
    </source>
</evidence>
<evidence type="ECO:0000256" key="2">
    <source>
        <dbReference type="SAM" id="SignalP"/>
    </source>
</evidence>
<dbReference type="EMBL" id="CAJNJA010005881">
    <property type="protein sequence ID" value="CAE7200708.1"/>
    <property type="molecule type" value="Genomic_DNA"/>
</dbReference>
<feature type="domain" description="PSI" evidence="3">
    <location>
        <begin position="161"/>
        <end position="221"/>
    </location>
</feature>
<keyword evidence="5" id="KW-1185">Reference proteome</keyword>
<feature type="chain" id="PRO_5033015675" description="PSI domain-containing protein" evidence="2">
    <location>
        <begin position="29"/>
        <end position="490"/>
    </location>
</feature>
<dbReference type="Proteomes" id="UP000601435">
    <property type="component" value="Unassembled WGS sequence"/>
</dbReference>
<feature type="domain" description="PSI" evidence="3">
    <location>
        <begin position="43"/>
        <end position="98"/>
    </location>
</feature>
<evidence type="ECO:0000256" key="1">
    <source>
        <dbReference type="ARBA" id="ARBA00023180"/>
    </source>
</evidence>
<accession>A0A812J8P4</accession>
<keyword evidence="1" id="KW-0325">Glycoprotein</keyword>
<organism evidence="4 5">
    <name type="scientific">Symbiodinium necroappetens</name>
    <dbReference type="NCBI Taxonomy" id="1628268"/>
    <lineage>
        <taxon>Eukaryota</taxon>
        <taxon>Sar</taxon>
        <taxon>Alveolata</taxon>
        <taxon>Dinophyceae</taxon>
        <taxon>Suessiales</taxon>
        <taxon>Symbiodiniaceae</taxon>
        <taxon>Symbiodinium</taxon>
    </lineage>
</organism>
<reference evidence="4" key="1">
    <citation type="submission" date="2021-02" db="EMBL/GenBank/DDBJ databases">
        <authorList>
            <person name="Dougan E. K."/>
            <person name="Rhodes N."/>
            <person name="Thang M."/>
            <person name="Chan C."/>
        </authorList>
    </citation>
    <scope>NUCLEOTIDE SEQUENCE</scope>
</reference>
<name>A0A812J8P4_9DINO</name>
<evidence type="ECO:0000313" key="5">
    <source>
        <dbReference type="Proteomes" id="UP000601435"/>
    </source>
</evidence>
<feature type="signal peptide" evidence="2">
    <location>
        <begin position="1"/>
        <end position="28"/>
    </location>
</feature>
<dbReference type="AlphaFoldDB" id="A0A812J8P4"/>
<comment type="caution">
    <text evidence="4">The sequence shown here is derived from an EMBL/GenBank/DDBJ whole genome shotgun (WGS) entry which is preliminary data.</text>
</comment>
<proteinExistence type="predicted"/>
<feature type="domain" description="PSI" evidence="3">
    <location>
        <begin position="232"/>
        <end position="295"/>
    </location>
</feature>